<evidence type="ECO:0000313" key="1">
    <source>
        <dbReference type="EMBL" id="KAF2680881.1"/>
    </source>
</evidence>
<reference evidence="1" key="1">
    <citation type="journal article" date="2020" name="Stud. Mycol.">
        <title>101 Dothideomycetes genomes: a test case for predicting lifestyles and emergence of pathogens.</title>
        <authorList>
            <person name="Haridas S."/>
            <person name="Albert R."/>
            <person name="Binder M."/>
            <person name="Bloem J."/>
            <person name="Labutti K."/>
            <person name="Salamov A."/>
            <person name="Andreopoulos B."/>
            <person name="Baker S."/>
            <person name="Barry K."/>
            <person name="Bills G."/>
            <person name="Bluhm B."/>
            <person name="Cannon C."/>
            <person name="Castanera R."/>
            <person name="Culley D."/>
            <person name="Daum C."/>
            <person name="Ezra D."/>
            <person name="Gonzalez J."/>
            <person name="Henrissat B."/>
            <person name="Kuo A."/>
            <person name="Liang C."/>
            <person name="Lipzen A."/>
            <person name="Lutzoni F."/>
            <person name="Magnuson J."/>
            <person name="Mondo S."/>
            <person name="Nolan M."/>
            <person name="Ohm R."/>
            <person name="Pangilinan J."/>
            <person name="Park H.-J."/>
            <person name="Ramirez L."/>
            <person name="Alfaro M."/>
            <person name="Sun H."/>
            <person name="Tritt A."/>
            <person name="Yoshinaga Y."/>
            <person name="Zwiers L.-H."/>
            <person name="Turgeon B."/>
            <person name="Goodwin S."/>
            <person name="Spatafora J."/>
            <person name="Crous P."/>
            <person name="Grigoriev I."/>
        </authorList>
    </citation>
    <scope>NUCLEOTIDE SEQUENCE</scope>
    <source>
        <strain evidence="1">CBS 122367</strain>
    </source>
</reference>
<gene>
    <name evidence="1" type="ORF">K458DRAFT_89099</name>
</gene>
<keyword evidence="2" id="KW-1185">Reference proteome</keyword>
<protein>
    <submittedName>
        <fullName evidence="1">Uncharacterized protein</fullName>
    </submittedName>
</protein>
<organism evidence="1 2">
    <name type="scientific">Lentithecium fluviatile CBS 122367</name>
    <dbReference type="NCBI Taxonomy" id="1168545"/>
    <lineage>
        <taxon>Eukaryota</taxon>
        <taxon>Fungi</taxon>
        <taxon>Dikarya</taxon>
        <taxon>Ascomycota</taxon>
        <taxon>Pezizomycotina</taxon>
        <taxon>Dothideomycetes</taxon>
        <taxon>Pleosporomycetidae</taxon>
        <taxon>Pleosporales</taxon>
        <taxon>Massarineae</taxon>
        <taxon>Lentitheciaceae</taxon>
        <taxon>Lentithecium</taxon>
    </lineage>
</organism>
<accession>A0A6G1ISF7</accession>
<dbReference type="EMBL" id="MU005594">
    <property type="protein sequence ID" value="KAF2680881.1"/>
    <property type="molecule type" value="Genomic_DNA"/>
</dbReference>
<evidence type="ECO:0000313" key="2">
    <source>
        <dbReference type="Proteomes" id="UP000799291"/>
    </source>
</evidence>
<dbReference type="AlphaFoldDB" id="A0A6G1ISF7"/>
<dbReference type="Proteomes" id="UP000799291">
    <property type="component" value="Unassembled WGS sequence"/>
</dbReference>
<name>A0A6G1ISF7_9PLEO</name>
<sequence>MYTNVNPTQHRSLSSKPLRVCTLNSSSRHRLSAHSYLEYLHLILHDRARNDAARAIIATLEAARLDRSRFRDRRRGRGDGAFCGSRHTGCRMYVVRWRRSGVQAGAMWCPMRCCGAAARVRLREIDDVRCGDLRGVGCCFKPRGLRLHLRSVIRLIVERRSDW</sequence>
<proteinExistence type="predicted"/>